<dbReference type="OrthoDB" id="3773711at2"/>
<reference evidence="1 2" key="1">
    <citation type="submission" date="2019-04" db="EMBL/GenBank/DDBJ databases">
        <authorList>
            <person name="Dong K."/>
        </authorList>
    </citation>
    <scope>NUCLEOTIDE SEQUENCE [LARGE SCALE GENOMIC DNA]</scope>
    <source>
        <strain evidence="2">dk3543</strain>
    </source>
</reference>
<evidence type="ECO:0000313" key="1">
    <source>
        <dbReference type="EMBL" id="TKI61321.1"/>
    </source>
</evidence>
<dbReference type="AlphaFoldDB" id="A0A4U2YNF8"/>
<gene>
    <name evidence="1" type="ORF">FC770_10880</name>
</gene>
<sequence>MTWTSPRRDLVLQDVLAEVDRRLDGHLPMDVEGVGQTFRDEQTLADVLQVRWQAALAAQVERALAEAPDDPESAVVRAWRRTVRALPGVRMVLDGDWERAEGQRRVTLERRRARQHQWLAQRAGFVVTDHPVDEAAVEFGSALEAEGRRYYRPGQRPSPPPLLKRLKAVLAA</sequence>
<organism evidence="1 2">
    <name type="scientific">Nocardioides jishulii</name>
    <dbReference type="NCBI Taxonomy" id="2575440"/>
    <lineage>
        <taxon>Bacteria</taxon>
        <taxon>Bacillati</taxon>
        <taxon>Actinomycetota</taxon>
        <taxon>Actinomycetes</taxon>
        <taxon>Propionibacteriales</taxon>
        <taxon>Nocardioidaceae</taxon>
        <taxon>Nocardioides</taxon>
    </lineage>
</organism>
<keyword evidence="2" id="KW-1185">Reference proteome</keyword>
<protein>
    <submittedName>
        <fullName evidence="1">Uncharacterized protein</fullName>
    </submittedName>
</protein>
<comment type="caution">
    <text evidence="1">The sequence shown here is derived from an EMBL/GenBank/DDBJ whole genome shotgun (WGS) entry which is preliminary data.</text>
</comment>
<accession>A0A4U2YNF8</accession>
<dbReference type="EMBL" id="SZPY01000003">
    <property type="protein sequence ID" value="TKI61321.1"/>
    <property type="molecule type" value="Genomic_DNA"/>
</dbReference>
<dbReference type="RefSeq" id="WP_137066160.1">
    <property type="nucleotide sequence ID" value="NZ_CP040748.1"/>
</dbReference>
<evidence type="ECO:0000313" key="2">
    <source>
        <dbReference type="Proteomes" id="UP000307808"/>
    </source>
</evidence>
<name>A0A4U2YNF8_9ACTN</name>
<dbReference type="Proteomes" id="UP000307808">
    <property type="component" value="Unassembled WGS sequence"/>
</dbReference>
<proteinExistence type="predicted"/>